<keyword evidence="4" id="KW-0813">Transport</keyword>
<evidence type="ECO:0000256" key="5">
    <source>
        <dbReference type="ARBA" id="ARBA00022723"/>
    </source>
</evidence>
<keyword evidence="11" id="KW-1015">Disulfide bond</keyword>
<organism evidence="14 15">
    <name type="scientific">Oceanibaculum indicum</name>
    <dbReference type="NCBI Taxonomy" id="526216"/>
    <lineage>
        <taxon>Bacteria</taxon>
        <taxon>Pseudomonadati</taxon>
        <taxon>Pseudomonadota</taxon>
        <taxon>Alphaproteobacteria</taxon>
        <taxon>Rhodospirillales</taxon>
        <taxon>Oceanibaculaceae</taxon>
        <taxon>Oceanibaculum</taxon>
    </lineage>
</organism>
<evidence type="ECO:0000256" key="3">
    <source>
        <dbReference type="ARBA" id="ARBA00015915"/>
    </source>
</evidence>
<reference evidence="14 15" key="1">
    <citation type="submission" date="2018-10" db="EMBL/GenBank/DDBJ databases">
        <title>Comparative analysis of microorganisms from saline springs in Andes Mountain Range, Colombia.</title>
        <authorList>
            <person name="Rubin E."/>
        </authorList>
    </citation>
    <scope>NUCLEOTIDE SEQUENCE [LARGE SCALE GENOMIC DNA]</scope>
    <source>
        <strain evidence="14 15">USBA 36</strain>
    </source>
</reference>
<protein>
    <recommendedName>
        <fullName evidence="3">High-affinity zinc uptake system protein ZnuA</fullName>
    </recommendedName>
</protein>
<evidence type="ECO:0000256" key="1">
    <source>
        <dbReference type="ARBA" id="ARBA00004418"/>
    </source>
</evidence>
<keyword evidence="6 13" id="KW-0732">Signal</keyword>
<gene>
    <name evidence="14" type="ORF">BCL74_1080</name>
</gene>
<dbReference type="PANTHER" id="PTHR42953">
    <property type="entry name" value="HIGH-AFFINITY ZINC UPTAKE SYSTEM PROTEIN ZNUA-RELATED"/>
    <property type="match status" value="1"/>
</dbReference>
<feature type="chain" id="PRO_5019029153" description="High-affinity zinc uptake system protein ZnuA" evidence="13">
    <location>
        <begin position="31"/>
        <end position="336"/>
    </location>
</feature>
<keyword evidence="10" id="KW-0406">Ion transport</keyword>
<evidence type="ECO:0000256" key="12">
    <source>
        <dbReference type="SAM" id="MobiDB-lite"/>
    </source>
</evidence>
<evidence type="ECO:0000256" key="7">
    <source>
        <dbReference type="ARBA" id="ARBA00022764"/>
    </source>
</evidence>
<dbReference type="Proteomes" id="UP000277424">
    <property type="component" value="Unassembled WGS sequence"/>
</dbReference>
<evidence type="ECO:0000256" key="10">
    <source>
        <dbReference type="ARBA" id="ARBA00023065"/>
    </source>
</evidence>
<dbReference type="SUPFAM" id="SSF53807">
    <property type="entry name" value="Helical backbone' metal receptor"/>
    <property type="match status" value="1"/>
</dbReference>
<dbReference type="InterPro" id="IPR006127">
    <property type="entry name" value="ZnuA-like"/>
</dbReference>
<comment type="similarity">
    <text evidence="2">Belongs to the bacterial solute-binding protein 9 family.</text>
</comment>
<comment type="caution">
    <text evidence="14">The sequence shown here is derived from an EMBL/GenBank/DDBJ whole genome shotgun (WGS) entry which is preliminary data.</text>
</comment>
<evidence type="ECO:0000313" key="15">
    <source>
        <dbReference type="Proteomes" id="UP000277424"/>
    </source>
</evidence>
<evidence type="ECO:0000256" key="6">
    <source>
        <dbReference type="ARBA" id="ARBA00022729"/>
    </source>
</evidence>
<evidence type="ECO:0000256" key="2">
    <source>
        <dbReference type="ARBA" id="ARBA00011028"/>
    </source>
</evidence>
<dbReference type="GO" id="GO:0006829">
    <property type="term" value="P:zinc ion transport"/>
    <property type="evidence" value="ECO:0007669"/>
    <property type="project" value="UniProtKB-KW"/>
</dbReference>
<feature type="signal peptide" evidence="13">
    <location>
        <begin position="1"/>
        <end position="30"/>
    </location>
</feature>
<dbReference type="NCBIfam" id="NF007091">
    <property type="entry name" value="PRK09545.1"/>
    <property type="match status" value="1"/>
</dbReference>
<keyword evidence="8" id="KW-0862">Zinc</keyword>
<accession>A0A420WQI9</accession>
<dbReference type="GO" id="GO:0046872">
    <property type="term" value="F:metal ion binding"/>
    <property type="evidence" value="ECO:0007669"/>
    <property type="project" value="UniProtKB-KW"/>
</dbReference>
<dbReference type="RefSeq" id="WP_244922221.1">
    <property type="nucleotide sequence ID" value="NZ_RBIG01000001.1"/>
</dbReference>
<keyword evidence="9" id="KW-0864">Zinc transport</keyword>
<evidence type="ECO:0000256" key="13">
    <source>
        <dbReference type="SAM" id="SignalP"/>
    </source>
</evidence>
<keyword evidence="5" id="KW-0479">Metal-binding</keyword>
<sequence>MSACHALRRPFRLLAGAGLLLLASLGPVMAQAPKVFVTVKPVHALVAGVMQGVGEPYLLLKGGESPHSYTLKPSDARALSEAQLVFWVGETLETFLEHPLETLGKQARIIELAEARGVETLEGREGGAWESHAAAHGHDHKHSHDHKHDKKHSHDHKHEHAHDGIDGHLWLDPHNAEAIVTVAAETLAEIDPANAAAYRANAQKMIAQIEALDSELKAQLAPVKDRPYIVFHDAYQYFEAHYGLKAVGSITLSPERQPSAQRLREIRKRLSDSGAACVFSEPQFRPALVDVVIEGSKAKRGELDPIGAALPAGPDAYFEVMRGLATSLRGCLMPQS</sequence>
<dbReference type="PANTHER" id="PTHR42953:SF3">
    <property type="entry name" value="HIGH-AFFINITY ZINC UPTAKE SYSTEM PROTEIN ZNUA"/>
    <property type="match status" value="1"/>
</dbReference>
<name>A0A420WQI9_9PROT</name>
<comment type="subcellular location">
    <subcellularLocation>
        <location evidence="1">Periplasm</location>
    </subcellularLocation>
</comment>
<dbReference type="InterPro" id="IPR050492">
    <property type="entry name" value="Bact_metal-bind_prot9"/>
</dbReference>
<dbReference type="EMBL" id="RBIG01000001">
    <property type="protein sequence ID" value="RKQ73294.1"/>
    <property type="molecule type" value="Genomic_DNA"/>
</dbReference>
<evidence type="ECO:0000256" key="11">
    <source>
        <dbReference type="ARBA" id="ARBA00023157"/>
    </source>
</evidence>
<dbReference type="GO" id="GO:0042597">
    <property type="term" value="C:periplasmic space"/>
    <property type="evidence" value="ECO:0007669"/>
    <property type="project" value="UniProtKB-SubCell"/>
</dbReference>
<dbReference type="AlphaFoldDB" id="A0A420WQI9"/>
<dbReference type="InterPro" id="IPR035520">
    <property type="entry name" value="ZnuA"/>
</dbReference>
<keyword evidence="7" id="KW-0574">Periplasm</keyword>
<evidence type="ECO:0000256" key="8">
    <source>
        <dbReference type="ARBA" id="ARBA00022833"/>
    </source>
</evidence>
<dbReference type="CDD" id="cd01019">
    <property type="entry name" value="ZnuA"/>
    <property type="match status" value="1"/>
</dbReference>
<feature type="compositionally biased region" description="Basic residues" evidence="12">
    <location>
        <begin position="138"/>
        <end position="155"/>
    </location>
</feature>
<proteinExistence type="inferred from homology"/>
<feature type="region of interest" description="Disordered" evidence="12">
    <location>
        <begin position="132"/>
        <end position="162"/>
    </location>
</feature>
<dbReference type="Pfam" id="PF01297">
    <property type="entry name" value="ZnuA"/>
    <property type="match status" value="1"/>
</dbReference>
<dbReference type="Gene3D" id="3.40.50.1980">
    <property type="entry name" value="Nitrogenase molybdenum iron protein domain"/>
    <property type="match status" value="2"/>
</dbReference>
<evidence type="ECO:0000313" key="14">
    <source>
        <dbReference type="EMBL" id="RKQ73294.1"/>
    </source>
</evidence>
<evidence type="ECO:0000256" key="4">
    <source>
        <dbReference type="ARBA" id="ARBA00022448"/>
    </source>
</evidence>
<evidence type="ECO:0000256" key="9">
    <source>
        <dbReference type="ARBA" id="ARBA00022906"/>
    </source>
</evidence>